<dbReference type="GO" id="GO:0031176">
    <property type="term" value="F:endo-1,4-beta-xylanase activity"/>
    <property type="evidence" value="ECO:0007669"/>
    <property type="project" value="UniProtKB-EC"/>
</dbReference>
<dbReference type="Proteomes" id="UP000236735">
    <property type="component" value="Unassembled WGS sequence"/>
</dbReference>
<dbReference type="GO" id="GO:0045493">
    <property type="term" value="P:xylan catabolic process"/>
    <property type="evidence" value="ECO:0007669"/>
    <property type="project" value="UniProtKB-KW"/>
</dbReference>
<protein>
    <recommendedName>
        <fullName evidence="9">Beta-xylanase</fullName>
        <ecNumber evidence="9">3.2.1.8</ecNumber>
    </recommendedName>
</protein>
<name>A0A1H5VS53_XYLRU</name>
<evidence type="ECO:0000259" key="11">
    <source>
        <dbReference type="PROSITE" id="PS51760"/>
    </source>
</evidence>
<dbReference type="Pfam" id="PF00331">
    <property type="entry name" value="Glyco_hydro_10"/>
    <property type="match status" value="2"/>
</dbReference>
<keyword evidence="5 9" id="KW-0378">Hydrolase</keyword>
<dbReference type="SUPFAM" id="SSF51445">
    <property type="entry name" value="(Trans)glycosidases"/>
    <property type="match status" value="1"/>
</dbReference>
<evidence type="ECO:0000256" key="2">
    <source>
        <dbReference type="ARBA" id="ARBA00007495"/>
    </source>
</evidence>
<reference evidence="12 13" key="1">
    <citation type="submission" date="2016-10" db="EMBL/GenBank/DDBJ databases">
        <authorList>
            <person name="de Groot N.N."/>
        </authorList>
    </citation>
    <scope>NUCLEOTIDE SEQUENCE [LARGE SCALE GENOMIC DNA]</scope>
    <source>
        <strain evidence="12 13">AR32</strain>
    </source>
</reference>
<dbReference type="SMART" id="SM00633">
    <property type="entry name" value="Glyco_10"/>
    <property type="match status" value="1"/>
</dbReference>
<dbReference type="PROSITE" id="PS51760">
    <property type="entry name" value="GH10_2"/>
    <property type="match status" value="1"/>
</dbReference>
<feature type="domain" description="GH10" evidence="11">
    <location>
        <begin position="48"/>
        <end position="577"/>
    </location>
</feature>
<keyword evidence="6 9" id="KW-0119">Carbohydrate metabolism</keyword>
<dbReference type="InterPro" id="IPR017853">
    <property type="entry name" value="GH"/>
</dbReference>
<proteinExistence type="inferred from homology"/>
<feature type="chain" id="PRO_5009287546" description="Beta-xylanase" evidence="10">
    <location>
        <begin position="20"/>
        <end position="631"/>
    </location>
</feature>
<evidence type="ECO:0000256" key="4">
    <source>
        <dbReference type="ARBA" id="ARBA00022729"/>
    </source>
</evidence>
<dbReference type="RefSeq" id="WP_258042873.1">
    <property type="nucleotide sequence ID" value="NZ_FNUV01000005.1"/>
</dbReference>
<dbReference type="InterPro" id="IPR044846">
    <property type="entry name" value="GH10"/>
</dbReference>
<keyword evidence="4 10" id="KW-0732">Signal</keyword>
<evidence type="ECO:0000256" key="6">
    <source>
        <dbReference type="ARBA" id="ARBA00023277"/>
    </source>
</evidence>
<dbReference type="InterPro" id="IPR008979">
    <property type="entry name" value="Galactose-bd-like_sf"/>
</dbReference>
<dbReference type="EC" id="3.2.1.8" evidence="9"/>
<dbReference type="SUPFAM" id="SSF49785">
    <property type="entry name" value="Galactose-binding domain-like"/>
    <property type="match status" value="1"/>
</dbReference>
<dbReference type="Gene3D" id="3.20.20.80">
    <property type="entry name" value="Glycosidases"/>
    <property type="match status" value="2"/>
</dbReference>
<keyword evidence="8 9" id="KW-0624">Polysaccharide degradation</keyword>
<dbReference type="PANTHER" id="PTHR31490:SF88">
    <property type="entry name" value="BETA-XYLANASE"/>
    <property type="match status" value="1"/>
</dbReference>
<comment type="similarity">
    <text evidence="2 9">Belongs to the glycosyl hydrolase 10 (cellulase F) family.</text>
</comment>
<organism evidence="12 13">
    <name type="scientific">Xylanibacter ruminicola</name>
    <name type="common">Prevotella ruminicola</name>
    <dbReference type="NCBI Taxonomy" id="839"/>
    <lineage>
        <taxon>Bacteria</taxon>
        <taxon>Pseudomonadati</taxon>
        <taxon>Bacteroidota</taxon>
        <taxon>Bacteroidia</taxon>
        <taxon>Bacteroidales</taxon>
        <taxon>Prevotellaceae</taxon>
        <taxon>Xylanibacter</taxon>
    </lineage>
</organism>
<dbReference type="InterPro" id="IPR001000">
    <property type="entry name" value="GH10_dom"/>
</dbReference>
<evidence type="ECO:0000256" key="1">
    <source>
        <dbReference type="ARBA" id="ARBA00000681"/>
    </source>
</evidence>
<keyword evidence="3" id="KW-0858">Xylan degradation</keyword>
<sequence length="631" mass="70655">MKKLLMCMLVASLSASTMAQEKFETGKPGDDNYRYLDQYQALKDYIDYSKYPNFKLGAGTTVNDYLNNSTFKNLINKNFSETVAGNAMKMASCVDGNGNMNFETVKKYVQAATEAGLSVYGHTLAWHSQQPKAWLLKLIGDKPDPTSEETYTVVASKDFTKNQSVGWTSDKTDFGFSTNFDSTNGLIVKCTKQNTNAWDVQFQAMTDIPLTAGKTYKMTITVKGSKAGKMTGHLGDWNTNNDSDPATGFNISYDFTTDWQDIAIDVKPTIDGNFLLLQVNTVDFTGDVYIKNIKFEGNQGKMIPQTKQEMYDALVGAMDQWIKGMMEACDGKVKAWDLVNEAVSGGGDGEGNYLLQHSTAYSPNGNPDATWDVGGDAFFWQDYLGDLDYIRQACRLARKYGPEDIKLFINDYNLESDWDDNKKLKSLINWIKKWEADGVTKIDGIGTQMHISYHEDSGILNSRKQHITKMFELLANSGKLVRVSEMDMGYVISGTYPNENKVYTNTITEAQHKKMAEFYEWIVKEYFRIIPPAQQWGICQWCPTDAPANSGWRANEPVGIWDLDFYRKHVYAGFVRGLAGGEPTAINGINADKTIDTSKGIYKINGVRMSEKSLSDLPSGLYIVNGKKVVK</sequence>
<accession>A0A1H5VS53</accession>
<evidence type="ECO:0000313" key="12">
    <source>
        <dbReference type="EMBL" id="SEF90112.1"/>
    </source>
</evidence>
<evidence type="ECO:0000256" key="9">
    <source>
        <dbReference type="RuleBase" id="RU361174"/>
    </source>
</evidence>
<evidence type="ECO:0000256" key="3">
    <source>
        <dbReference type="ARBA" id="ARBA00022651"/>
    </source>
</evidence>
<keyword evidence="7 9" id="KW-0326">Glycosidase</keyword>
<evidence type="ECO:0000256" key="7">
    <source>
        <dbReference type="ARBA" id="ARBA00023295"/>
    </source>
</evidence>
<dbReference type="PANTHER" id="PTHR31490">
    <property type="entry name" value="GLYCOSYL HYDROLASE"/>
    <property type="match status" value="1"/>
</dbReference>
<dbReference type="AlphaFoldDB" id="A0A1H5VS53"/>
<gene>
    <name evidence="12" type="ORF">SAMN05216354_2014</name>
</gene>
<evidence type="ECO:0000256" key="8">
    <source>
        <dbReference type="ARBA" id="ARBA00023326"/>
    </source>
</evidence>
<evidence type="ECO:0000313" key="13">
    <source>
        <dbReference type="Proteomes" id="UP000236735"/>
    </source>
</evidence>
<dbReference type="EMBL" id="FNUV01000005">
    <property type="protein sequence ID" value="SEF90112.1"/>
    <property type="molecule type" value="Genomic_DNA"/>
</dbReference>
<feature type="signal peptide" evidence="10">
    <location>
        <begin position="1"/>
        <end position="19"/>
    </location>
</feature>
<evidence type="ECO:0000256" key="10">
    <source>
        <dbReference type="SAM" id="SignalP"/>
    </source>
</evidence>
<dbReference type="PRINTS" id="PR00134">
    <property type="entry name" value="GLHYDRLASE10"/>
</dbReference>
<evidence type="ECO:0000256" key="5">
    <source>
        <dbReference type="ARBA" id="ARBA00022801"/>
    </source>
</evidence>
<comment type="catalytic activity">
    <reaction evidence="1 9">
        <text>Endohydrolysis of (1-&gt;4)-beta-D-xylosidic linkages in xylans.</text>
        <dbReference type="EC" id="3.2.1.8"/>
    </reaction>
</comment>
<dbReference type="Gene3D" id="2.60.120.260">
    <property type="entry name" value="Galactose-binding domain-like"/>
    <property type="match status" value="1"/>
</dbReference>